<dbReference type="AlphaFoldDB" id="A0AAV3QM79"/>
<comment type="caution">
    <text evidence="1">The sequence shown here is derived from an EMBL/GenBank/DDBJ whole genome shotgun (WGS) entry which is preliminary data.</text>
</comment>
<name>A0AAV3QM79_LITER</name>
<sequence length="132" mass="14953">MISLPTIHKLNNTAAAEMHATGTNYAAMYWGRTALFARTYIDAVNCTDIANSRMHCVHNAWGHPFLFVPTQKHHDASPYYEEPAFLFFNLFSKTSTRMSFPTISFRGRVSHSSSSAELDKHVLLQLLSNPYI</sequence>
<gene>
    <name evidence="1" type="ORF">LIER_19952</name>
</gene>
<dbReference type="EMBL" id="BAABME010004997">
    <property type="protein sequence ID" value="GAA0164276.1"/>
    <property type="molecule type" value="Genomic_DNA"/>
</dbReference>
<accession>A0AAV3QM79</accession>
<dbReference type="Proteomes" id="UP001454036">
    <property type="component" value="Unassembled WGS sequence"/>
</dbReference>
<evidence type="ECO:0000313" key="1">
    <source>
        <dbReference type="EMBL" id="GAA0164276.1"/>
    </source>
</evidence>
<protein>
    <submittedName>
        <fullName evidence="1">Uncharacterized protein</fullName>
    </submittedName>
</protein>
<reference evidence="1 2" key="1">
    <citation type="submission" date="2024-01" db="EMBL/GenBank/DDBJ databases">
        <title>The complete chloroplast genome sequence of Lithospermum erythrorhizon: insights into the phylogenetic relationship among Boraginaceae species and the maternal lineages of purple gromwells.</title>
        <authorList>
            <person name="Okada T."/>
            <person name="Watanabe K."/>
        </authorList>
    </citation>
    <scope>NUCLEOTIDE SEQUENCE [LARGE SCALE GENOMIC DNA]</scope>
</reference>
<organism evidence="1 2">
    <name type="scientific">Lithospermum erythrorhizon</name>
    <name type="common">Purple gromwell</name>
    <name type="synonym">Lithospermum officinale var. erythrorhizon</name>
    <dbReference type="NCBI Taxonomy" id="34254"/>
    <lineage>
        <taxon>Eukaryota</taxon>
        <taxon>Viridiplantae</taxon>
        <taxon>Streptophyta</taxon>
        <taxon>Embryophyta</taxon>
        <taxon>Tracheophyta</taxon>
        <taxon>Spermatophyta</taxon>
        <taxon>Magnoliopsida</taxon>
        <taxon>eudicotyledons</taxon>
        <taxon>Gunneridae</taxon>
        <taxon>Pentapetalae</taxon>
        <taxon>asterids</taxon>
        <taxon>lamiids</taxon>
        <taxon>Boraginales</taxon>
        <taxon>Boraginaceae</taxon>
        <taxon>Boraginoideae</taxon>
        <taxon>Lithospermeae</taxon>
        <taxon>Lithospermum</taxon>
    </lineage>
</organism>
<proteinExistence type="predicted"/>
<evidence type="ECO:0000313" key="2">
    <source>
        <dbReference type="Proteomes" id="UP001454036"/>
    </source>
</evidence>
<keyword evidence="2" id="KW-1185">Reference proteome</keyword>